<reference evidence="2" key="1">
    <citation type="submission" date="2020-01" db="EMBL/GenBank/DDBJ databases">
        <authorList>
            <person name="Rat A."/>
        </authorList>
    </citation>
    <scope>NUCLEOTIDE SEQUENCE</scope>
    <source>
        <strain evidence="2">LMG 31228</strain>
    </source>
</reference>
<dbReference type="Proteomes" id="UP001138709">
    <property type="component" value="Unassembled WGS sequence"/>
</dbReference>
<dbReference type="RefSeq" id="WP_211844376.1">
    <property type="nucleotide sequence ID" value="NZ_JAAEDL010000001.1"/>
</dbReference>
<accession>A0A9X9X5N8</accession>
<dbReference type="SUPFAM" id="SSF51294">
    <property type="entry name" value="Hedgehog/intein (Hint) domain"/>
    <property type="match status" value="1"/>
</dbReference>
<dbReference type="AlphaFoldDB" id="A0A9X9X5N8"/>
<sequence>MTDASPPRGLPIGTLVLTPSGPTAVEDLAPGAVVLAVSGGAAPFQTVVEVRRVRIEGPVIRIRASALTDGAPHEDLLLPPRHALLLDGTLIAAGKLVDGYGILWEAPDAPLEAIDLVLAAHDAVLAGGAAVETAPAADAPPCAPRREPDGALRALLSWRAEVLGLAPLPAPPAAAAALVSVAAGTLRDRLAGSPLAPVTPPAPPLPEPG</sequence>
<dbReference type="EMBL" id="JAAEDL010000001">
    <property type="protein sequence ID" value="MBR0679024.1"/>
    <property type="molecule type" value="Genomic_DNA"/>
</dbReference>
<dbReference type="InterPro" id="IPR036844">
    <property type="entry name" value="Hint_dom_sf"/>
</dbReference>
<feature type="domain" description="Hedgehog/Intein (Hint)" evidence="1">
    <location>
        <begin position="13"/>
        <end position="134"/>
    </location>
</feature>
<keyword evidence="3" id="KW-1185">Reference proteome</keyword>
<gene>
    <name evidence="2" type="ORF">GXW74_00870</name>
</gene>
<dbReference type="InterPro" id="IPR028992">
    <property type="entry name" value="Hedgehog/Intein_dom"/>
</dbReference>
<evidence type="ECO:0000259" key="1">
    <source>
        <dbReference type="Pfam" id="PF13403"/>
    </source>
</evidence>
<name>A0A9X9X5N8_9PROT</name>
<protein>
    <recommendedName>
        <fullName evidence="1">Hedgehog/Intein (Hint) domain-containing protein</fullName>
    </recommendedName>
</protein>
<reference evidence="2" key="2">
    <citation type="journal article" date="2021" name="Syst. Appl. Microbiol.">
        <title>Roseomonas hellenica sp. nov., isolated from roots of wild-growing Alkanna tinctoria.</title>
        <authorList>
            <person name="Rat A."/>
            <person name="Naranjo H.D."/>
            <person name="Lebbe L."/>
            <person name="Cnockaert M."/>
            <person name="Krigas N."/>
            <person name="Grigoriadou K."/>
            <person name="Maloupa E."/>
            <person name="Willems A."/>
        </authorList>
    </citation>
    <scope>NUCLEOTIDE SEQUENCE</scope>
    <source>
        <strain evidence="2">LMG 31228</strain>
    </source>
</reference>
<evidence type="ECO:0000313" key="2">
    <source>
        <dbReference type="EMBL" id="MBR0679024.1"/>
    </source>
</evidence>
<proteinExistence type="predicted"/>
<evidence type="ECO:0000313" key="3">
    <source>
        <dbReference type="Proteomes" id="UP001138709"/>
    </source>
</evidence>
<organism evidence="2 3">
    <name type="scientific">Neoroseomonas eburnea</name>
    <dbReference type="NCBI Taxonomy" id="1346889"/>
    <lineage>
        <taxon>Bacteria</taxon>
        <taxon>Pseudomonadati</taxon>
        <taxon>Pseudomonadota</taxon>
        <taxon>Alphaproteobacteria</taxon>
        <taxon>Acetobacterales</taxon>
        <taxon>Acetobacteraceae</taxon>
        <taxon>Neoroseomonas</taxon>
    </lineage>
</organism>
<dbReference type="Pfam" id="PF13403">
    <property type="entry name" value="Hint_2"/>
    <property type="match status" value="1"/>
</dbReference>
<comment type="caution">
    <text evidence="2">The sequence shown here is derived from an EMBL/GenBank/DDBJ whole genome shotgun (WGS) entry which is preliminary data.</text>
</comment>